<feature type="compositionally biased region" description="Acidic residues" evidence="16">
    <location>
        <begin position="1691"/>
        <end position="1721"/>
    </location>
</feature>
<feature type="compositionally biased region" description="Basic and acidic residues" evidence="16">
    <location>
        <begin position="678"/>
        <end position="690"/>
    </location>
</feature>
<evidence type="ECO:0000256" key="10">
    <source>
        <dbReference type="ARBA" id="ARBA00022989"/>
    </source>
</evidence>
<keyword evidence="5" id="KW-0808">Transferase</keyword>
<evidence type="ECO:0000256" key="13">
    <source>
        <dbReference type="ARBA" id="ARBA00047899"/>
    </source>
</evidence>
<dbReference type="InterPro" id="IPR000095">
    <property type="entry name" value="CRIB_dom"/>
</dbReference>
<feature type="domain" description="Protein kinase" evidence="18">
    <location>
        <begin position="139"/>
        <end position="403"/>
    </location>
</feature>
<dbReference type="EMBL" id="JABDTM020025811">
    <property type="protein sequence ID" value="KAH0812762.1"/>
    <property type="molecule type" value="Genomic_DNA"/>
</dbReference>
<evidence type="ECO:0000256" key="16">
    <source>
        <dbReference type="SAM" id="MobiDB-lite"/>
    </source>
</evidence>
<feature type="region of interest" description="Disordered" evidence="16">
    <location>
        <begin position="651"/>
        <end position="692"/>
    </location>
</feature>
<feature type="transmembrane region" description="Helical" evidence="17">
    <location>
        <begin position="2162"/>
        <end position="2185"/>
    </location>
</feature>
<evidence type="ECO:0000256" key="7">
    <source>
        <dbReference type="ARBA" id="ARBA00022741"/>
    </source>
</evidence>
<dbReference type="InterPro" id="IPR026832">
    <property type="entry name" value="Asteroid"/>
</dbReference>
<feature type="compositionally biased region" description="Low complexity" evidence="16">
    <location>
        <begin position="651"/>
        <end position="665"/>
    </location>
</feature>
<dbReference type="PROSITE" id="PS00107">
    <property type="entry name" value="PROTEIN_KINASE_ATP"/>
    <property type="match status" value="1"/>
</dbReference>
<evidence type="ECO:0000256" key="1">
    <source>
        <dbReference type="ARBA" id="ARBA00004141"/>
    </source>
</evidence>
<dbReference type="CDD" id="cd18676">
    <property type="entry name" value="PIN_asteroid-like"/>
    <property type="match status" value="1"/>
</dbReference>
<dbReference type="SUPFAM" id="SSF88723">
    <property type="entry name" value="PIN domain-like"/>
    <property type="match status" value="1"/>
</dbReference>
<dbReference type="PROSITE" id="PS50108">
    <property type="entry name" value="CRIB"/>
    <property type="match status" value="1"/>
</dbReference>
<evidence type="ECO:0000313" key="22">
    <source>
        <dbReference type="Proteomes" id="UP000719412"/>
    </source>
</evidence>
<dbReference type="InterPro" id="IPR029060">
    <property type="entry name" value="PIN-like_dom_sf"/>
</dbReference>
<keyword evidence="4" id="KW-0728">SH3 domain</keyword>
<evidence type="ECO:0000256" key="4">
    <source>
        <dbReference type="ARBA" id="ARBA00022443"/>
    </source>
</evidence>
<feature type="region of interest" description="Disordered" evidence="16">
    <location>
        <begin position="597"/>
        <end position="629"/>
    </location>
</feature>
<dbReference type="FunFam" id="1.10.510.10:FF:000521">
    <property type="entry name" value="Tyrosine-protein kinase pr2"/>
    <property type="match status" value="1"/>
</dbReference>
<gene>
    <name evidence="21" type="ORF">GEV33_010031</name>
</gene>
<evidence type="ECO:0000256" key="9">
    <source>
        <dbReference type="ARBA" id="ARBA00022840"/>
    </source>
</evidence>
<sequence>MHLEGVNASIKKGPGLYEFLVEAELQHYFNSFKLKLYQSKHLSVIFRNTLKIAHPSQLKFTAESDLVEIGMSKPEMRRLRKYYDKHFPHNYLSKLKKIINYRKQGQSSNDAYLLMNMDSLSVSRAPRVSSKHIIPAASITINKELGMGEFGVVQQGVWCNEGERIQVAIKCLSRDRMQSNMVEFLKEASIMHNIDHPNIVRFFGVVLPNVEGSLMLVTELAPLRSLLECLKEPSLRSSFPVLTLCDFAYQICDGMQYLEANRLIHRDLAARNILVFSKSKVKISDFGLSRALGQGKDYYQTNFNVNLKLPIAWCAPECISYLRFTTSSDVWAFGVTLWEMFSYGFQPWAALTGQQILEAIDEPNFQRLEQPDCCPLDHYNLMRDCWRHEASARPRFAEIGPILADCRPEQVQAKSAAGEGPHMLSFRTGDVITVLDKKTHHPLWKGVTSSGKTGLFDPVNVVAYLGSDLPSSSFLRTDSTRSSARKKLRSEMISAPQGDLKHTGHVGLDGAYFGDLSFLGGSKGNYGSVPTQVVAPYRPHKDLEAAPLLEGDHVPAPAPLQDHEYHEISDEENTNSPHLDLGPSLMAEMELMLNSFGQPNQSLDHEGSNRSNELREKLSTKSRKQATIKPISTHDQKTLDTAIALANELSTRSMSAPAPTTPASPSKKKFSFRFPSVGEHDKNTERRNFSEEALSTSDLQKFISSPSSLDELSNNSLRLPLWDKASAEFYFAKSRELLSRPFPSTRRAPHSSCRNLSSLHDDNFVHQELGFESQFQNLSFEDNYYRPQMQYRDRTLTKSENMTRKTYSSDPRYHHEPSHGFFRENLHEPLPYNANGSQYFETSYIYYKTDNVFDGSFDKDIKYERQTVKQKDFFERPRTLSFSDTQENIPRKNGRSIRDRNRRRQSYNPKAYESSSSDSDCISVGSVDLDWRRRRRLSRLSASNSSICSEMCKRSTNPFLKPNFSTKMMGRSPPPSNSILSEIKGTARSLTSLCTLESPRDKTVVLSSATSKVTQEAQMAYEGLVESPSADVSQVSPRNSVDSASPIGLLQLMVTNPLRILRSGQVPVINPRTRSASVASTLPPKIHESVRNSVPENLNGTKTGVPPQSFQRQLTKKTSPDLSTDEPPPRQNFSSHTLPPPSTHFAHRDDNPIPLPPRDRNKTLLMAKPRHTRKHPLIIPPTNLQRTLDKINTVTPPATVTTDPFQSGDVPVYSNSVTQIADKNPESIHFEAQIESDLNALDEIPQEQDVVDGVSQGFAGTKVEDEGKLSSHHVSCEDLLKFANAKPSSRTRGIDSDEVRIMLKVLGKDVSKEKCVEALDQCEWEVMKAIKIVKLQNMVSAEMATCCNALDNSAWDVAKAAQWILQQDGEMGVRGLTTFIANRSRQYHESYELHDSYLVIDGNSIASQLYKWHCRCNDCFGGDYDKYANVIYTFFQLLSDCGVTPLIVFDGAYEKRKLKTVYNRMKNKIGAARVLNAVSEGTVSVFPLFLREVFVDVVLKLGLKCARCDFEGDSEAANLAHSLQCPILSYDSDFYIFDVLYIPFSSMELKLRKNKNFNYIACEKYSVDKFLNSFGGLDKIHLPLLAVMLGNDYIKKSTFSVFYRQLKIVKTKGNEQQTLIKSLIMWLKDETPESALRKILGRYKMENRRKIATKVKNAIKDYEWGESQICSDFNLDPVKQQTTCISVPNPEDIEDAEEQEEEDTSENSAEEEEEETEEDQVPDVAVRKSNNLPDYFRENFRKCVYPSCFMDMIVSDTYYCLPQVEDFSVEHSHKICFNILAAIHKILTLPRKRHLKCLARQARAHIEGYKVPAYKKPVPNLSDLEDMNSKKSKRVFLGILNMQNNMFEAFPRSWHIFLISTKYWITKSQSKIGLPHIYSTVLCAIIRNCVDAKVGFYRSTKSFLSKYSSNKPDVTNPADTNDVTEALDNIDLNNSIACMQKLIHYFQMDVKMKSNVRLFDRTVVHHFAEFQSCLLHIKYLNSLLNRPFDTFFISDFYDGTFLYNMTANLVKRTDLKAYVKILLEGCPAVLSAVELIVGQIEELLASDIKQHEPPKKRRRKKKPRKEIVNKGDVMIVESDEESGGGLRDRAGRLRSPPAPPYDFSVQVLNLLGFICIEVSGFSFHSRGSYFIFVSMTGFWFTALLLLFYLFHLIEKFYKIPWLKIELVFCALWTLMYLIAACLAATFGVEAYSVAAFFGFCAMVVYGGDAFLKFRAVKGGQLAQGERVINKETTTTARSPAY</sequence>
<keyword evidence="22" id="KW-1185">Reference proteome</keyword>
<dbReference type="InterPro" id="IPR017441">
    <property type="entry name" value="Protein_kinase_ATP_BS"/>
</dbReference>
<dbReference type="PROSITE" id="PS51225">
    <property type="entry name" value="MARVEL"/>
    <property type="match status" value="1"/>
</dbReference>
<keyword evidence="6 14" id="KW-0812">Transmembrane</keyword>
<dbReference type="InterPro" id="IPR020635">
    <property type="entry name" value="Tyr_kinase_cat_dom"/>
</dbReference>
<keyword evidence="8" id="KW-0418">Kinase</keyword>
<evidence type="ECO:0000256" key="3">
    <source>
        <dbReference type="ARBA" id="ARBA00011903"/>
    </source>
</evidence>
<evidence type="ECO:0000256" key="5">
    <source>
        <dbReference type="ARBA" id="ARBA00022679"/>
    </source>
</evidence>
<dbReference type="Gene3D" id="1.10.510.10">
    <property type="entry name" value="Transferase(Phosphotransferase) domain 1"/>
    <property type="match status" value="1"/>
</dbReference>
<dbReference type="PANTHER" id="PTHR15665:SF1">
    <property type="entry name" value="PROTEIN ASTEROID HOMOLOG 1"/>
    <property type="match status" value="1"/>
</dbReference>
<dbReference type="SUPFAM" id="SSF50044">
    <property type="entry name" value="SH3-domain"/>
    <property type="match status" value="1"/>
</dbReference>
<keyword evidence="11 14" id="KW-0472">Membrane</keyword>
<dbReference type="InterPro" id="IPR036028">
    <property type="entry name" value="SH3-like_dom_sf"/>
</dbReference>
<dbReference type="Proteomes" id="UP000719412">
    <property type="component" value="Unassembled WGS sequence"/>
</dbReference>
<dbReference type="SMART" id="SM00219">
    <property type="entry name" value="TyrKc"/>
    <property type="match status" value="1"/>
</dbReference>
<evidence type="ECO:0000256" key="12">
    <source>
        <dbReference type="ARBA" id="ARBA00023137"/>
    </source>
</evidence>
<dbReference type="Pfam" id="PF00752">
    <property type="entry name" value="XPG_N"/>
    <property type="match status" value="1"/>
</dbReference>
<reference evidence="21" key="1">
    <citation type="journal article" date="2020" name="J Insects Food Feed">
        <title>The yellow mealworm (Tenebrio molitor) genome: a resource for the emerging insects as food and feed industry.</title>
        <authorList>
            <person name="Eriksson T."/>
            <person name="Andere A."/>
            <person name="Kelstrup H."/>
            <person name="Emery V."/>
            <person name="Picard C."/>
        </authorList>
    </citation>
    <scope>NUCLEOTIDE SEQUENCE</scope>
    <source>
        <strain evidence="21">Stoneville</strain>
        <tissue evidence="21">Whole head</tissue>
    </source>
</reference>
<comment type="caution">
    <text evidence="21">The sequence shown here is derived from an EMBL/GenBank/DDBJ whole genome shotgun (WGS) entry which is preliminary data.</text>
</comment>
<dbReference type="EC" id="2.7.10.2" evidence="3"/>
<accession>A0A8J6HEP9</accession>
<evidence type="ECO:0000256" key="6">
    <source>
        <dbReference type="ARBA" id="ARBA00022692"/>
    </source>
</evidence>
<organism evidence="21 22">
    <name type="scientific">Tenebrio molitor</name>
    <name type="common">Yellow mealworm beetle</name>
    <dbReference type="NCBI Taxonomy" id="7067"/>
    <lineage>
        <taxon>Eukaryota</taxon>
        <taxon>Metazoa</taxon>
        <taxon>Ecdysozoa</taxon>
        <taxon>Arthropoda</taxon>
        <taxon>Hexapoda</taxon>
        <taxon>Insecta</taxon>
        <taxon>Pterygota</taxon>
        <taxon>Neoptera</taxon>
        <taxon>Endopterygota</taxon>
        <taxon>Coleoptera</taxon>
        <taxon>Polyphaga</taxon>
        <taxon>Cucujiformia</taxon>
        <taxon>Tenebrionidae</taxon>
        <taxon>Tenebrio</taxon>
    </lineage>
</organism>
<keyword evidence="10 17" id="KW-1133">Transmembrane helix</keyword>
<dbReference type="CDD" id="cd09539">
    <property type="entry name" value="SAM_TNK-like"/>
    <property type="match status" value="1"/>
</dbReference>
<feature type="compositionally biased region" description="Basic and acidic residues" evidence="16">
    <location>
        <begin position="1146"/>
        <end position="1160"/>
    </location>
</feature>
<dbReference type="Gene3D" id="2.30.30.40">
    <property type="entry name" value="SH3 Domains"/>
    <property type="match status" value="1"/>
</dbReference>
<dbReference type="InterPro" id="IPR008266">
    <property type="entry name" value="Tyr_kinase_AS"/>
</dbReference>
<dbReference type="InterPro" id="IPR001245">
    <property type="entry name" value="Ser-Thr/Tyr_kinase_cat_dom"/>
</dbReference>
<dbReference type="Pfam" id="PF22931">
    <property type="entry name" value="SAM_TNK"/>
    <property type="match status" value="1"/>
</dbReference>
<keyword evidence="12" id="KW-0829">Tyrosine-protein kinase</keyword>
<evidence type="ECO:0000256" key="8">
    <source>
        <dbReference type="ARBA" id="ARBA00022777"/>
    </source>
</evidence>
<dbReference type="InterPro" id="IPR000719">
    <property type="entry name" value="Prot_kinase_dom"/>
</dbReference>
<dbReference type="GO" id="GO:0005524">
    <property type="term" value="F:ATP binding"/>
    <property type="evidence" value="ECO:0007669"/>
    <property type="project" value="UniProtKB-UniRule"/>
</dbReference>
<comment type="subcellular location">
    <subcellularLocation>
        <location evidence="1">Membrane</location>
        <topology evidence="1">Multi-pass membrane protein</topology>
    </subcellularLocation>
</comment>
<dbReference type="Gene3D" id="3.40.50.1010">
    <property type="entry name" value="5'-nuclease"/>
    <property type="match status" value="1"/>
</dbReference>
<comment type="catalytic activity">
    <reaction evidence="13">
        <text>L-threonyl-[protein] + ATP = O-phospho-L-threonyl-[protein] + ADP + H(+)</text>
        <dbReference type="Rhea" id="RHEA:46608"/>
        <dbReference type="Rhea" id="RHEA-COMP:11060"/>
        <dbReference type="Rhea" id="RHEA-COMP:11605"/>
        <dbReference type="ChEBI" id="CHEBI:15378"/>
        <dbReference type="ChEBI" id="CHEBI:30013"/>
        <dbReference type="ChEBI" id="CHEBI:30616"/>
        <dbReference type="ChEBI" id="CHEBI:61977"/>
        <dbReference type="ChEBI" id="CHEBI:456216"/>
        <dbReference type="EC" id="2.7.11.1"/>
    </reaction>
</comment>
<feature type="compositionally biased region" description="Basic and acidic residues" evidence="16">
    <location>
        <begin position="603"/>
        <end position="619"/>
    </location>
</feature>
<feature type="region of interest" description="Disordered" evidence="16">
    <location>
        <begin position="879"/>
        <end position="920"/>
    </location>
</feature>
<dbReference type="PANTHER" id="PTHR15665">
    <property type="entry name" value="ASTEROID PROTEIN"/>
    <property type="match status" value="1"/>
</dbReference>
<evidence type="ECO:0000259" key="18">
    <source>
        <dbReference type="PROSITE" id="PS50011"/>
    </source>
</evidence>
<dbReference type="InterPro" id="IPR055175">
    <property type="entry name" value="ACK/TNK-like_SAM"/>
</dbReference>
<dbReference type="GO" id="GO:0004674">
    <property type="term" value="F:protein serine/threonine kinase activity"/>
    <property type="evidence" value="ECO:0007669"/>
    <property type="project" value="UniProtKB-EC"/>
</dbReference>
<keyword evidence="7 15" id="KW-0547">Nucleotide-binding</keyword>
<dbReference type="GO" id="GO:0016020">
    <property type="term" value="C:membrane"/>
    <property type="evidence" value="ECO:0007669"/>
    <property type="project" value="UniProtKB-SubCell"/>
</dbReference>
<dbReference type="GO" id="GO:0004715">
    <property type="term" value="F:non-membrane spanning protein tyrosine kinase activity"/>
    <property type="evidence" value="ECO:0007669"/>
    <property type="project" value="UniProtKB-EC"/>
</dbReference>
<dbReference type="PROSITE" id="PS00109">
    <property type="entry name" value="PROTEIN_KINASE_TYR"/>
    <property type="match status" value="1"/>
</dbReference>
<feature type="binding site" evidence="15">
    <location>
        <position position="170"/>
    </location>
    <ligand>
        <name>ATP</name>
        <dbReference type="ChEBI" id="CHEBI:30616"/>
    </ligand>
</feature>
<feature type="transmembrane region" description="Helical" evidence="17">
    <location>
        <begin position="2191"/>
        <end position="2211"/>
    </location>
</feature>
<evidence type="ECO:0000256" key="15">
    <source>
        <dbReference type="PROSITE-ProRule" id="PRU10141"/>
    </source>
</evidence>
<feature type="region of interest" description="Disordered" evidence="16">
    <location>
        <begin position="1072"/>
        <end position="1160"/>
    </location>
</feature>
<evidence type="ECO:0000259" key="19">
    <source>
        <dbReference type="PROSITE" id="PS50108"/>
    </source>
</evidence>
<evidence type="ECO:0000256" key="11">
    <source>
        <dbReference type="ARBA" id="ARBA00023136"/>
    </source>
</evidence>
<feature type="domain" description="MARVEL" evidence="20">
    <location>
        <begin position="2095"/>
        <end position="2217"/>
    </location>
</feature>
<evidence type="ECO:0000256" key="17">
    <source>
        <dbReference type="SAM" id="Phobius"/>
    </source>
</evidence>
<dbReference type="PROSITE" id="PS50011">
    <property type="entry name" value="PROTEIN_KINASE_DOM"/>
    <property type="match status" value="1"/>
</dbReference>
<proteinExistence type="inferred from homology"/>
<feature type="compositionally biased region" description="Polar residues" evidence="16">
    <location>
        <begin position="1091"/>
        <end position="1122"/>
    </location>
</feature>
<reference evidence="21" key="2">
    <citation type="submission" date="2021-08" db="EMBL/GenBank/DDBJ databases">
        <authorList>
            <person name="Eriksson T."/>
        </authorList>
    </citation>
    <scope>NUCLEOTIDE SEQUENCE</scope>
    <source>
        <strain evidence="21">Stoneville</strain>
        <tissue evidence="21">Whole head</tissue>
    </source>
</reference>
<feature type="transmembrane region" description="Helical" evidence="17">
    <location>
        <begin position="2129"/>
        <end position="2150"/>
    </location>
</feature>
<dbReference type="InterPro" id="IPR006085">
    <property type="entry name" value="XPG_DNA_repair_N"/>
</dbReference>
<evidence type="ECO:0000313" key="21">
    <source>
        <dbReference type="EMBL" id="KAH0812762.1"/>
    </source>
</evidence>
<dbReference type="InterPro" id="IPR011009">
    <property type="entry name" value="Kinase-like_dom_sf"/>
</dbReference>
<dbReference type="InterPro" id="IPR008253">
    <property type="entry name" value="Marvel"/>
</dbReference>
<evidence type="ECO:0000259" key="20">
    <source>
        <dbReference type="PROSITE" id="PS51225"/>
    </source>
</evidence>
<keyword evidence="9 15" id="KW-0067">ATP-binding</keyword>
<feature type="domain" description="CRIB" evidence="19">
    <location>
        <begin position="493"/>
        <end position="507"/>
    </location>
</feature>
<evidence type="ECO:0000256" key="14">
    <source>
        <dbReference type="PROSITE-ProRule" id="PRU00581"/>
    </source>
</evidence>
<dbReference type="GO" id="GO:0004518">
    <property type="term" value="F:nuclease activity"/>
    <property type="evidence" value="ECO:0007669"/>
    <property type="project" value="InterPro"/>
</dbReference>
<name>A0A8J6HEP9_TENMO</name>
<dbReference type="SUPFAM" id="SSF56112">
    <property type="entry name" value="Protein kinase-like (PK-like)"/>
    <property type="match status" value="1"/>
</dbReference>
<protein>
    <recommendedName>
        <fullName evidence="3">non-specific protein-tyrosine kinase</fullName>
        <ecNumber evidence="3">2.7.10.2</ecNumber>
    </recommendedName>
</protein>
<feature type="region of interest" description="Disordered" evidence="16">
    <location>
        <begin position="1688"/>
        <end position="1724"/>
    </location>
</feature>
<evidence type="ECO:0000256" key="2">
    <source>
        <dbReference type="ARBA" id="ARBA00007398"/>
    </source>
</evidence>
<dbReference type="PROSITE" id="PS50007">
    <property type="entry name" value="PIPLC_X_DOMAIN"/>
    <property type="match status" value="1"/>
</dbReference>
<dbReference type="PRINTS" id="PR00109">
    <property type="entry name" value="TYRKINASE"/>
</dbReference>
<comment type="similarity">
    <text evidence="2">Belongs to the asteroid family.</text>
</comment>
<dbReference type="Pfam" id="PF07714">
    <property type="entry name" value="PK_Tyr_Ser-Thr"/>
    <property type="match status" value="1"/>
</dbReference>
<dbReference type="InterPro" id="IPR049587">
    <property type="entry name" value="TNK-like_SAM"/>
</dbReference>
<feature type="compositionally biased region" description="Basic residues" evidence="16">
    <location>
        <begin position="892"/>
        <end position="905"/>
    </location>
</feature>